<gene>
    <name evidence="2" type="ORF">PG986_008645</name>
</gene>
<evidence type="ECO:0000256" key="1">
    <source>
        <dbReference type="SAM" id="MobiDB-lite"/>
    </source>
</evidence>
<comment type="caution">
    <text evidence="2">The sequence shown here is derived from an EMBL/GenBank/DDBJ whole genome shotgun (WGS) entry which is preliminary data.</text>
</comment>
<dbReference type="RefSeq" id="XP_066697265.1">
    <property type="nucleotide sequence ID" value="XM_066844867.1"/>
</dbReference>
<sequence>MLTIRDVGPRPPPSRSRPLRRTSESPPRPRFAELPGDAGPGSSGHDPHLRELLHRVVPRGHAALLLGLLVHHREHHDPPPSTVTSTATATVTPACTNPQTCGSFQTNLCPGSSTQLCYCVKDTLGVPMCVQLGVTQSCSSFTKCASNADCTGGTACSTDWCCGYGICMAITTPASCLNELNVRSIFAARRQRARDAIAVAAAEEDEDEGEVAPAAANVEPAAVSVLMCPYGPCGATTVTASTIPAPFAARGR</sequence>
<dbReference type="GeneID" id="92077929"/>
<keyword evidence="3" id="KW-1185">Reference proteome</keyword>
<evidence type="ECO:0000313" key="2">
    <source>
        <dbReference type="EMBL" id="KAK7947759.1"/>
    </source>
</evidence>
<name>A0ABR1Q5W2_9PEZI</name>
<dbReference type="Proteomes" id="UP001391051">
    <property type="component" value="Unassembled WGS sequence"/>
</dbReference>
<proteinExistence type="predicted"/>
<organism evidence="2 3">
    <name type="scientific">Apiospora aurea</name>
    <dbReference type="NCBI Taxonomy" id="335848"/>
    <lineage>
        <taxon>Eukaryota</taxon>
        <taxon>Fungi</taxon>
        <taxon>Dikarya</taxon>
        <taxon>Ascomycota</taxon>
        <taxon>Pezizomycotina</taxon>
        <taxon>Sordariomycetes</taxon>
        <taxon>Xylariomycetidae</taxon>
        <taxon>Amphisphaeriales</taxon>
        <taxon>Apiosporaceae</taxon>
        <taxon>Apiospora</taxon>
    </lineage>
</organism>
<protein>
    <submittedName>
        <fullName evidence="2">Uncharacterized protein</fullName>
    </submittedName>
</protein>
<feature type="region of interest" description="Disordered" evidence="1">
    <location>
        <begin position="1"/>
        <end position="48"/>
    </location>
</feature>
<reference evidence="2 3" key="1">
    <citation type="submission" date="2023-01" db="EMBL/GenBank/DDBJ databases">
        <title>Analysis of 21 Apiospora genomes using comparative genomics revels a genus with tremendous synthesis potential of carbohydrate active enzymes and secondary metabolites.</title>
        <authorList>
            <person name="Sorensen T."/>
        </authorList>
    </citation>
    <scope>NUCLEOTIDE SEQUENCE [LARGE SCALE GENOMIC DNA]</scope>
    <source>
        <strain evidence="2 3">CBS 24483</strain>
    </source>
</reference>
<dbReference type="EMBL" id="JAQQWE010000006">
    <property type="protein sequence ID" value="KAK7947759.1"/>
    <property type="molecule type" value="Genomic_DNA"/>
</dbReference>
<evidence type="ECO:0000313" key="3">
    <source>
        <dbReference type="Proteomes" id="UP001391051"/>
    </source>
</evidence>
<accession>A0ABR1Q5W2</accession>